<dbReference type="InterPro" id="IPR013217">
    <property type="entry name" value="Methyltransf_12"/>
</dbReference>
<dbReference type="Proteomes" id="UP000885672">
    <property type="component" value="Unassembled WGS sequence"/>
</dbReference>
<keyword evidence="1 5" id="KW-0489">Methyltransferase</keyword>
<dbReference type="AlphaFoldDB" id="A0A7V0XEI3"/>
<keyword evidence="3" id="KW-0949">S-adenosyl-L-methionine</keyword>
<dbReference type="GO" id="GO:0032259">
    <property type="term" value="P:methylation"/>
    <property type="evidence" value="ECO:0007669"/>
    <property type="project" value="UniProtKB-KW"/>
</dbReference>
<comment type="caution">
    <text evidence="5">The sequence shown here is derived from an EMBL/GenBank/DDBJ whole genome shotgun (WGS) entry which is preliminary data.</text>
</comment>
<dbReference type="PANTHER" id="PTHR43464">
    <property type="entry name" value="METHYLTRANSFERASE"/>
    <property type="match status" value="1"/>
</dbReference>
<proteinExistence type="predicted"/>
<dbReference type="PANTHER" id="PTHR43464:SF19">
    <property type="entry name" value="UBIQUINONE BIOSYNTHESIS O-METHYLTRANSFERASE, MITOCHONDRIAL"/>
    <property type="match status" value="1"/>
</dbReference>
<evidence type="ECO:0000256" key="2">
    <source>
        <dbReference type="ARBA" id="ARBA00022679"/>
    </source>
</evidence>
<evidence type="ECO:0000256" key="3">
    <source>
        <dbReference type="ARBA" id="ARBA00022691"/>
    </source>
</evidence>
<accession>A0A7V0XEI3</accession>
<evidence type="ECO:0000313" key="5">
    <source>
        <dbReference type="EMBL" id="HDQ98691.1"/>
    </source>
</evidence>
<feature type="domain" description="Methyltransferase type 12" evidence="4">
    <location>
        <begin position="85"/>
        <end position="182"/>
    </location>
</feature>
<protein>
    <submittedName>
        <fullName evidence="5">Methyltransferase</fullName>
    </submittedName>
</protein>
<dbReference type="SUPFAM" id="SSF53335">
    <property type="entry name" value="S-adenosyl-L-methionine-dependent methyltransferases"/>
    <property type="match status" value="1"/>
</dbReference>
<sequence length="326" mass="35885">MTVTGASVTGRVRKRLRGYARRLWYELDVGDAPSAFRNVEGGSVEQHVDRRLQLHHCLNYAAALTALDGADHEQVGPQGQGLRLLEVGCGSGALSHALARVMPESWRLTATDYDETLVGAAVLRHRHPRLAFGRVNLLDVTTASLPSCDAVLMIEVIEHFDTDVAGSPLARLHAALRPGGRVVLTTLDRSGFPRRFSGYPPHRREYDRNAMAGMLANPRRNPFRTSRLWRLVSPRITRESIRAEERGGYAANRLNGLALELSRRFCLFGVAYRVALTAGLAVARYATNRRNGEFDVDGYLGTVDLCEDPKGELDGASFGLVAVLTR</sequence>
<dbReference type="Gene3D" id="3.40.50.150">
    <property type="entry name" value="Vaccinia Virus protein VP39"/>
    <property type="match status" value="1"/>
</dbReference>
<name>A0A7V0XEI3_UNCW3</name>
<dbReference type="CDD" id="cd02440">
    <property type="entry name" value="AdoMet_MTases"/>
    <property type="match status" value="1"/>
</dbReference>
<dbReference type="Pfam" id="PF08242">
    <property type="entry name" value="Methyltransf_12"/>
    <property type="match status" value="1"/>
</dbReference>
<dbReference type="EMBL" id="DSBX01000006">
    <property type="protein sequence ID" value="HDQ98691.1"/>
    <property type="molecule type" value="Genomic_DNA"/>
</dbReference>
<dbReference type="InterPro" id="IPR029063">
    <property type="entry name" value="SAM-dependent_MTases_sf"/>
</dbReference>
<reference evidence="5" key="1">
    <citation type="journal article" date="2020" name="mSystems">
        <title>Genome- and Community-Level Interaction Insights into Carbon Utilization and Element Cycling Functions of Hydrothermarchaeota in Hydrothermal Sediment.</title>
        <authorList>
            <person name="Zhou Z."/>
            <person name="Liu Y."/>
            <person name="Xu W."/>
            <person name="Pan J."/>
            <person name="Luo Z.H."/>
            <person name="Li M."/>
        </authorList>
    </citation>
    <scope>NUCLEOTIDE SEQUENCE [LARGE SCALE GENOMIC DNA]</scope>
    <source>
        <strain evidence="5">SpSt-1182</strain>
    </source>
</reference>
<keyword evidence="2" id="KW-0808">Transferase</keyword>
<evidence type="ECO:0000259" key="4">
    <source>
        <dbReference type="Pfam" id="PF08242"/>
    </source>
</evidence>
<dbReference type="GO" id="GO:0008168">
    <property type="term" value="F:methyltransferase activity"/>
    <property type="evidence" value="ECO:0007669"/>
    <property type="project" value="UniProtKB-KW"/>
</dbReference>
<organism evidence="5">
    <name type="scientific">candidate division WOR-3 bacterium</name>
    <dbReference type="NCBI Taxonomy" id="2052148"/>
    <lineage>
        <taxon>Bacteria</taxon>
        <taxon>Bacteria division WOR-3</taxon>
    </lineage>
</organism>
<gene>
    <name evidence="5" type="ORF">ENN51_00165</name>
</gene>
<evidence type="ECO:0000256" key="1">
    <source>
        <dbReference type="ARBA" id="ARBA00022603"/>
    </source>
</evidence>